<evidence type="ECO:0000313" key="4">
    <source>
        <dbReference type="Proteomes" id="UP001271007"/>
    </source>
</evidence>
<dbReference type="AlphaFoldDB" id="A0AAJ0D621"/>
<dbReference type="Gene3D" id="3.30.200.40">
    <property type="entry name" value="Scavenger mRNA decapping enzyme, N-terminal domain"/>
    <property type="match status" value="1"/>
</dbReference>
<dbReference type="PANTHER" id="PTHR12978">
    <property type="entry name" value="HISTIDINE TRIAD HIT PROTEIN MEMBER"/>
    <property type="match status" value="1"/>
</dbReference>
<dbReference type="GO" id="GO:0005634">
    <property type="term" value="C:nucleus"/>
    <property type="evidence" value="ECO:0007669"/>
    <property type="project" value="TreeGrafter"/>
</dbReference>
<accession>A0AAJ0D621</accession>
<dbReference type="GO" id="GO:0000290">
    <property type="term" value="P:deadenylation-dependent decapping of nuclear-transcribed mRNA"/>
    <property type="evidence" value="ECO:0007669"/>
    <property type="project" value="InterPro"/>
</dbReference>
<feature type="active site" description="Nucleophile" evidence="2">
    <location>
        <position position="248"/>
    </location>
</feature>
<dbReference type="PANTHER" id="PTHR12978:SF0">
    <property type="entry name" value="M7GPPPX DIPHOSPHATASE"/>
    <property type="match status" value="1"/>
</dbReference>
<dbReference type="InterPro" id="IPR008594">
    <property type="entry name" value="DcpS/DCS2"/>
</dbReference>
<organism evidence="3 4">
    <name type="scientific">Extremus antarcticus</name>
    <dbReference type="NCBI Taxonomy" id="702011"/>
    <lineage>
        <taxon>Eukaryota</taxon>
        <taxon>Fungi</taxon>
        <taxon>Dikarya</taxon>
        <taxon>Ascomycota</taxon>
        <taxon>Pezizomycotina</taxon>
        <taxon>Dothideomycetes</taxon>
        <taxon>Dothideomycetidae</taxon>
        <taxon>Mycosphaerellales</taxon>
        <taxon>Extremaceae</taxon>
        <taxon>Extremus</taxon>
    </lineage>
</organism>
<dbReference type="GO" id="GO:0000932">
    <property type="term" value="C:P-body"/>
    <property type="evidence" value="ECO:0007669"/>
    <property type="project" value="TreeGrafter"/>
</dbReference>
<sequence>MSAVNALITRFKFSSLLNQDQGGRRIILQGSISGQPALLIAERSAFGTESYYLSSLTRLVAHVENLGENDIYRWYMANSLPDNTLDQPTPPDLKLNLIYPCTEKHVKKYSFQQMRSVTETPEIYAKYVRPYMRRCREEGRLNWVFNILDGKAEQENVLFRSEAGDKKDDYLLAPDLNWDRKTVGSLHLLALVERRDIWSVRELKKKDVAWLRQLRATLAKKVTELYEGVEADMLKFYVHYQPTYYHFHVHVVHVNLDPTVTQAIGKALGLDDIISQLETMGGDGEAGMADVELTYTIGEESELWTQVFKPLKEGLEPEVKE</sequence>
<comment type="caution">
    <text evidence="3">The sequence shown here is derived from an EMBL/GenBank/DDBJ whole genome shotgun (WGS) entry which is preliminary data.</text>
</comment>
<dbReference type="GO" id="GO:0016787">
    <property type="term" value="F:hydrolase activity"/>
    <property type="evidence" value="ECO:0007669"/>
    <property type="project" value="InterPro"/>
</dbReference>
<dbReference type="SUPFAM" id="SSF102860">
    <property type="entry name" value="mRNA decapping enzyme DcpS N-terminal domain"/>
    <property type="match status" value="1"/>
</dbReference>
<dbReference type="Gene3D" id="3.30.428.10">
    <property type="entry name" value="HIT-like"/>
    <property type="match status" value="1"/>
</dbReference>
<keyword evidence="4" id="KW-1185">Reference proteome</keyword>
<dbReference type="GO" id="GO:0000340">
    <property type="term" value="F:RNA 7-methylguanosine cap binding"/>
    <property type="evidence" value="ECO:0007669"/>
    <property type="project" value="TreeGrafter"/>
</dbReference>
<dbReference type="SUPFAM" id="SSF54197">
    <property type="entry name" value="HIT-like"/>
    <property type="match status" value="1"/>
</dbReference>
<dbReference type="Pfam" id="PF05652">
    <property type="entry name" value="DcpS"/>
    <property type="match status" value="1"/>
</dbReference>
<dbReference type="PIRSF" id="PIRSF028973">
    <property type="entry name" value="Scavenger_mRNA_decap_enz"/>
    <property type="match status" value="1"/>
</dbReference>
<evidence type="ECO:0008006" key="5">
    <source>
        <dbReference type="Google" id="ProtNLM"/>
    </source>
</evidence>
<protein>
    <recommendedName>
        <fullName evidence="5">Scavenger mRNA decapping enzyme</fullName>
    </recommendedName>
</protein>
<gene>
    <name evidence="3" type="ORF">LTR09_011531</name>
</gene>
<dbReference type="InterPro" id="IPR036265">
    <property type="entry name" value="HIT-like_sf"/>
</dbReference>
<dbReference type="Proteomes" id="UP001271007">
    <property type="component" value="Unassembled WGS sequence"/>
</dbReference>
<dbReference type="FunFam" id="3.30.428.10:FF:000016">
    <property type="entry name" value="Scavenger mRNA decapping enzyme"/>
    <property type="match status" value="1"/>
</dbReference>
<comment type="similarity">
    <text evidence="1">Belongs to the HIT family.</text>
</comment>
<reference evidence="3" key="1">
    <citation type="submission" date="2023-04" db="EMBL/GenBank/DDBJ databases">
        <title>Black Yeasts Isolated from many extreme environments.</title>
        <authorList>
            <person name="Coleine C."/>
            <person name="Stajich J.E."/>
            <person name="Selbmann L."/>
        </authorList>
    </citation>
    <scope>NUCLEOTIDE SEQUENCE</scope>
    <source>
        <strain evidence="3">CCFEE 5312</strain>
    </source>
</reference>
<proteinExistence type="inferred from homology"/>
<dbReference type="InterPro" id="IPR011145">
    <property type="entry name" value="Scavenger_mRNA_decap_enz_N"/>
</dbReference>
<dbReference type="EMBL" id="JAWDJX010000070">
    <property type="protein sequence ID" value="KAK3047017.1"/>
    <property type="molecule type" value="Genomic_DNA"/>
</dbReference>
<dbReference type="Pfam" id="PF11969">
    <property type="entry name" value="DcpS_C"/>
    <property type="match status" value="1"/>
</dbReference>
<evidence type="ECO:0000256" key="1">
    <source>
        <dbReference type="ARBA" id="ARBA00010208"/>
    </source>
</evidence>
<evidence type="ECO:0000256" key="2">
    <source>
        <dbReference type="PIRSR" id="PIRSR028973-1"/>
    </source>
</evidence>
<evidence type="ECO:0000313" key="3">
    <source>
        <dbReference type="EMBL" id="KAK3047017.1"/>
    </source>
</evidence>
<name>A0AAJ0D621_9PEZI</name>